<protein>
    <submittedName>
        <fullName evidence="2">Uncharacterized protein</fullName>
    </submittedName>
</protein>
<dbReference type="Proteomes" id="UP001187192">
    <property type="component" value="Unassembled WGS sequence"/>
</dbReference>
<dbReference type="AlphaFoldDB" id="A0AA88D7H1"/>
<feature type="region of interest" description="Disordered" evidence="1">
    <location>
        <begin position="1"/>
        <end position="46"/>
    </location>
</feature>
<reference evidence="2" key="1">
    <citation type="submission" date="2023-07" db="EMBL/GenBank/DDBJ databases">
        <title>draft genome sequence of fig (Ficus carica).</title>
        <authorList>
            <person name="Takahashi T."/>
            <person name="Nishimura K."/>
        </authorList>
    </citation>
    <scope>NUCLEOTIDE SEQUENCE</scope>
</reference>
<comment type="caution">
    <text evidence="2">The sequence shown here is derived from an EMBL/GenBank/DDBJ whole genome shotgun (WGS) entry which is preliminary data.</text>
</comment>
<evidence type="ECO:0000256" key="1">
    <source>
        <dbReference type="SAM" id="MobiDB-lite"/>
    </source>
</evidence>
<feature type="compositionally biased region" description="Low complexity" evidence="1">
    <location>
        <begin position="32"/>
        <end position="43"/>
    </location>
</feature>
<keyword evidence="3" id="KW-1185">Reference proteome</keyword>
<accession>A0AA88D7H1</accession>
<organism evidence="2 3">
    <name type="scientific">Ficus carica</name>
    <name type="common">Common fig</name>
    <dbReference type="NCBI Taxonomy" id="3494"/>
    <lineage>
        <taxon>Eukaryota</taxon>
        <taxon>Viridiplantae</taxon>
        <taxon>Streptophyta</taxon>
        <taxon>Embryophyta</taxon>
        <taxon>Tracheophyta</taxon>
        <taxon>Spermatophyta</taxon>
        <taxon>Magnoliopsida</taxon>
        <taxon>eudicotyledons</taxon>
        <taxon>Gunneridae</taxon>
        <taxon>Pentapetalae</taxon>
        <taxon>rosids</taxon>
        <taxon>fabids</taxon>
        <taxon>Rosales</taxon>
        <taxon>Moraceae</taxon>
        <taxon>Ficeae</taxon>
        <taxon>Ficus</taxon>
    </lineage>
</organism>
<proteinExistence type="predicted"/>
<sequence>MEGWGAPRRGLNINQGGTCRSSSRGGGRRRFSVVGVGRGSSRSGRGGREIEIVAGRGRVEIFVAGWGEEIENVRGVEIVGGGERRLLQFAGGFFTLTMATAANQKVSRGSFTDGFGNAE</sequence>
<dbReference type="EMBL" id="BTGU01000021">
    <property type="protein sequence ID" value="GMN45821.1"/>
    <property type="molecule type" value="Genomic_DNA"/>
</dbReference>
<evidence type="ECO:0000313" key="3">
    <source>
        <dbReference type="Proteomes" id="UP001187192"/>
    </source>
</evidence>
<evidence type="ECO:0000313" key="2">
    <source>
        <dbReference type="EMBL" id="GMN45821.1"/>
    </source>
</evidence>
<gene>
    <name evidence="2" type="ORF">TIFTF001_015019</name>
</gene>
<name>A0AA88D7H1_FICCA</name>